<feature type="region of interest" description="Disordered" evidence="1">
    <location>
        <begin position="1"/>
        <end position="45"/>
    </location>
</feature>
<dbReference type="EMBL" id="HBEF01006242">
    <property type="protein sequence ID" value="CAD8331763.1"/>
    <property type="molecule type" value="Transcribed_RNA"/>
</dbReference>
<protein>
    <submittedName>
        <fullName evidence="2">Uncharacterized protein</fullName>
    </submittedName>
</protein>
<evidence type="ECO:0000313" key="2">
    <source>
        <dbReference type="EMBL" id="CAD8331763.1"/>
    </source>
</evidence>
<accession>A0A7R9ZLX7</accession>
<proteinExistence type="predicted"/>
<name>A0A7R9ZLX7_9STRA</name>
<reference evidence="2" key="1">
    <citation type="submission" date="2021-01" db="EMBL/GenBank/DDBJ databases">
        <authorList>
            <person name="Corre E."/>
            <person name="Pelletier E."/>
            <person name="Niang G."/>
            <person name="Scheremetjew M."/>
            <person name="Finn R."/>
            <person name="Kale V."/>
            <person name="Holt S."/>
            <person name="Cochrane G."/>
            <person name="Meng A."/>
            <person name="Brown T."/>
            <person name="Cohen L."/>
        </authorList>
    </citation>
    <scope>NUCLEOTIDE SEQUENCE</scope>
    <source>
        <strain evidence="2">CCMP3328</strain>
    </source>
</reference>
<feature type="compositionally biased region" description="Basic and acidic residues" evidence="1">
    <location>
        <begin position="131"/>
        <end position="145"/>
    </location>
</feature>
<organism evidence="2">
    <name type="scientific">Craspedostauros australis</name>
    <dbReference type="NCBI Taxonomy" id="1486917"/>
    <lineage>
        <taxon>Eukaryota</taxon>
        <taxon>Sar</taxon>
        <taxon>Stramenopiles</taxon>
        <taxon>Ochrophyta</taxon>
        <taxon>Bacillariophyta</taxon>
        <taxon>Bacillariophyceae</taxon>
        <taxon>Bacillariophycidae</taxon>
        <taxon>Naviculales</taxon>
        <taxon>Naviculaceae</taxon>
        <taxon>Craspedostauros</taxon>
    </lineage>
</organism>
<dbReference type="AlphaFoldDB" id="A0A7R9ZLX7"/>
<feature type="region of interest" description="Disordered" evidence="1">
    <location>
        <begin position="120"/>
        <end position="145"/>
    </location>
</feature>
<evidence type="ECO:0000256" key="1">
    <source>
        <dbReference type="SAM" id="MobiDB-lite"/>
    </source>
</evidence>
<sequence length="145" mass="15357">MGKGKVKEKRSAGNADAGTGTSKHGDGKCTPGDTEADAAAPQASPPILLKMMDGTFAMDRLEIVKTGAIHNVDGTRMGLQLGSDFLDRHQGVLDKENEELRLQSGDETFFIPLIRPRKTIGFGPSDPAPKLARDGTKPDVGDGEL</sequence>
<gene>
    <name evidence="2" type="ORF">CAUS1442_LOCUS3862</name>
</gene>